<proteinExistence type="inferred from homology"/>
<keyword evidence="3" id="KW-0131">Cell cycle</keyword>
<name>A0AA38VTT4_9PEZI</name>
<evidence type="ECO:0000256" key="4">
    <source>
        <dbReference type="ARBA" id="ARBA00044746"/>
    </source>
</evidence>
<reference evidence="8" key="1">
    <citation type="submission" date="2022-07" db="EMBL/GenBank/DDBJ databases">
        <title>Fungi with potential for degradation of polypropylene.</title>
        <authorList>
            <person name="Gostincar C."/>
        </authorList>
    </citation>
    <scope>NUCLEOTIDE SEQUENCE</scope>
    <source>
        <strain evidence="8">EXF-13308</strain>
    </source>
</reference>
<evidence type="ECO:0000256" key="5">
    <source>
        <dbReference type="ARBA" id="ARBA00044801"/>
    </source>
</evidence>
<dbReference type="Pfam" id="PF09759">
    <property type="entry name" value="Atx10homo_assoc"/>
    <property type="match status" value="1"/>
</dbReference>
<evidence type="ECO:0000313" key="9">
    <source>
        <dbReference type="Proteomes" id="UP001174694"/>
    </source>
</evidence>
<dbReference type="PANTHER" id="PTHR13255:SF0">
    <property type="entry name" value="ATAXIN-10"/>
    <property type="match status" value="1"/>
</dbReference>
<evidence type="ECO:0000259" key="7">
    <source>
        <dbReference type="Pfam" id="PF09759"/>
    </source>
</evidence>
<keyword evidence="9" id="KW-1185">Reference proteome</keyword>
<evidence type="ECO:0000256" key="6">
    <source>
        <dbReference type="SAM" id="MobiDB-lite"/>
    </source>
</evidence>
<keyword evidence="2" id="KW-0132">Cell division</keyword>
<comment type="function">
    <text evidence="4">May play a role in the regulation of cytokinesis.</text>
</comment>
<dbReference type="AlphaFoldDB" id="A0AA38VTT4"/>
<feature type="region of interest" description="Disordered" evidence="6">
    <location>
        <begin position="825"/>
        <end position="847"/>
    </location>
</feature>
<sequence>MAPTAAEGEQAKTGPGSNESIEERSFSAALICLEGHYTDSPAMGPLTTAKVVSMVSRTLDKTHGFKDVREALSRNVAIWIWLTRIFAAAIPNLTTRSVGPLSSLNDPDKGVTPQESTALIIKNYQSLKDDLQILNKLMHIARNLLVTSEPEVPQDLCAAVHFDQMVYQTVILCVNVTSKGYDGEILDDASRLKLNEITDLYKKILVTSLQQAHNWTAKNDRNKMSFWFDVLFDDDDAAYDDPHEGIGDGFRVDVAKTEVQHWLERNSTMCDTARALLKDYAQNHSHNPPGTLAPISPLAWNWLPEGSVKVRADNPKDTEKINPVWKPDETDKFEQDKAYGRVSREVDMWWIRARDINFDEWVSPMPTVEYAKSRIENCKANLIHRYAHQFRPEHDHDAHVHHHHPDDPHHYALDGDISHSRVHEWSHDHPHDYVDDMAEEEDIDDDDSYGEGPMTGLLTEVPNILDPKQIEALHMIVKSCILDAAGSGWTRAGENLQKTRCRMFLALDCGKSLLREMLVFIAVWEKDEQSLIFQITSQIVEAIHHSALIPYAWTNLRIPKDIISPAQTVLLRLVNYMFRSRMQNPPAEDAKENLAAVKLVHFFFTSFRSRIVPECVALMNLQAQIRGDIIDAADFPVDNWDMERAKDGLAQFLDFLITVSEDFELRTKLIEWEAAYDLLALLKGLEAGVPKKPLVDAAGQSAGGMAGSSTTAPVIERPYDGSGIPPPPPPPPPMQEPAHKYPWAGIKGQILQILAALLQPLPHRKSPGNPDVQMQIVRHNGIVSLLNCCTYDDHNRYARERVQLCLKWLMDGSEAANKFLRDLVSVTPPPTMQPQPPAPGGGSSVATTSLRVDGIEGEVKVQVKSAAAPGTAGAGARGPSLPTSTSSSSGAGVAQPAAPAQGTTQTAPRSRSEELLRDIINLADEAARLALGGENGDETEDEDFMDCVMRLTARLREEGIDVNLRDVLQVDTDPKLQNLRGRL</sequence>
<organism evidence="8 9">
    <name type="scientific">Pleurostoma richardsiae</name>
    <dbReference type="NCBI Taxonomy" id="41990"/>
    <lineage>
        <taxon>Eukaryota</taxon>
        <taxon>Fungi</taxon>
        <taxon>Dikarya</taxon>
        <taxon>Ascomycota</taxon>
        <taxon>Pezizomycotina</taxon>
        <taxon>Sordariomycetes</taxon>
        <taxon>Sordariomycetidae</taxon>
        <taxon>Calosphaeriales</taxon>
        <taxon>Pleurostomataceae</taxon>
        <taxon>Pleurostoma</taxon>
    </lineage>
</organism>
<comment type="caution">
    <text evidence="8">The sequence shown here is derived from an EMBL/GenBank/DDBJ whole genome shotgun (WGS) entry which is preliminary data.</text>
</comment>
<dbReference type="GO" id="GO:0005829">
    <property type="term" value="C:cytosol"/>
    <property type="evidence" value="ECO:0007669"/>
    <property type="project" value="TreeGrafter"/>
</dbReference>
<dbReference type="PANTHER" id="PTHR13255">
    <property type="entry name" value="ATAXIN-10"/>
    <property type="match status" value="1"/>
</dbReference>
<comment type="similarity">
    <text evidence="1">Belongs to the ataxin-10 family.</text>
</comment>
<evidence type="ECO:0000256" key="3">
    <source>
        <dbReference type="ARBA" id="ARBA00023306"/>
    </source>
</evidence>
<protein>
    <recommendedName>
        <fullName evidence="5">Ataxin-10 homolog</fullName>
    </recommendedName>
</protein>
<evidence type="ECO:0000313" key="8">
    <source>
        <dbReference type="EMBL" id="KAJ9151157.1"/>
    </source>
</evidence>
<feature type="region of interest" description="Disordered" evidence="6">
    <location>
        <begin position="1"/>
        <end position="22"/>
    </location>
</feature>
<evidence type="ECO:0000256" key="1">
    <source>
        <dbReference type="ARBA" id="ARBA00008384"/>
    </source>
</evidence>
<accession>A0AA38VTT4</accession>
<feature type="domain" description="Ataxin-10" evidence="7">
    <location>
        <begin position="769"/>
        <end position="823"/>
    </location>
</feature>
<evidence type="ECO:0000256" key="2">
    <source>
        <dbReference type="ARBA" id="ARBA00022618"/>
    </source>
</evidence>
<dbReference type="Proteomes" id="UP001174694">
    <property type="component" value="Unassembled WGS sequence"/>
</dbReference>
<dbReference type="GO" id="GO:0051301">
    <property type="term" value="P:cell division"/>
    <property type="evidence" value="ECO:0007669"/>
    <property type="project" value="UniProtKB-KW"/>
</dbReference>
<feature type="compositionally biased region" description="Pro residues" evidence="6">
    <location>
        <begin position="827"/>
        <end position="839"/>
    </location>
</feature>
<gene>
    <name evidence="8" type="ORF">NKR23_g3050</name>
</gene>
<dbReference type="InterPro" id="IPR051374">
    <property type="entry name" value="Ataxin-10/CTR86_families"/>
</dbReference>
<feature type="region of interest" description="Disordered" evidence="6">
    <location>
        <begin position="866"/>
        <end position="912"/>
    </location>
</feature>
<feature type="compositionally biased region" description="Low complexity" evidence="6">
    <location>
        <begin position="877"/>
        <end position="908"/>
    </location>
</feature>
<dbReference type="EMBL" id="JANBVO010000006">
    <property type="protein sequence ID" value="KAJ9151157.1"/>
    <property type="molecule type" value="Genomic_DNA"/>
</dbReference>
<dbReference type="InterPro" id="IPR019156">
    <property type="entry name" value="Ataxin-10_domain"/>
</dbReference>